<dbReference type="SUPFAM" id="SSF53474">
    <property type="entry name" value="alpha/beta-Hydrolases"/>
    <property type="match status" value="1"/>
</dbReference>
<dbReference type="InterPro" id="IPR050266">
    <property type="entry name" value="AB_hydrolase_sf"/>
</dbReference>
<dbReference type="GO" id="GO:0047570">
    <property type="term" value="F:3-oxoadipate enol-lactonase activity"/>
    <property type="evidence" value="ECO:0007669"/>
    <property type="project" value="UniProtKB-EC"/>
</dbReference>
<keyword evidence="2" id="KW-0378">Hydrolase</keyword>
<dbReference type="InterPro" id="IPR029058">
    <property type="entry name" value="AB_hydrolase_fold"/>
</dbReference>
<dbReference type="PRINTS" id="PR00111">
    <property type="entry name" value="ABHYDROLASE"/>
</dbReference>
<accession>A0ABX6R2Q7</accession>
<reference evidence="2 3" key="1">
    <citation type="journal article" date="2020" name="J. Nat. Prod.">
        <title>Genomics-Metabolomics Profiling Disclosed Marine Vibrio spartinae 3.6 as a Producer of a New Branched Side Chain Prodigiosin.</title>
        <authorList>
            <person name="Vitale G.A."/>
            <person name="Sciarretta M."/>
            <person name="Palma Esposito F."/>
            <person name="January G.G."/>
            <person name="Giaccio M."/>
            <person name="Bunk B."/>
            <person name="Sproer C."/>
            <person name="Bajerski F."/>
            <person name="Power D."/>
            <person name="Festa C."/>
            <person name="Monti M.C."/>
            <person name="D'Auria M.V."/>
            <person name="de Pascale D."/>
        </authorList>
    </citation>
    <scope>NUCLEOTIDE SEQUENCE [LARGE SCALE GENOMIC DNA]</scope>
    <source>
        <strain evidence="2 3">3.6</strain>
    </source>
</reference>
<evidence type="ECO:0000259" key="1">
    <source>
        <dbReference type="Pfam" id="PF00561"/>
    </source>
</evidence>
<dbReference type="Proteomes" id="UP000515264">
    <property type="component" value="Chromosome 1"/>
</dbReference>
<dbReference type="InterPro" id="IPR000073">
    <property type="entry name" value="AB_hydrolase_1"/>
</dbReference>
<name>A0ABX6R2Q7_9VIBR</name>
<dbReference type="RefSeq" id="WP_182287797.1">
    <property type="nucleotide sequence ID" value="NZ_CP046268.1"/>
</dbReference>
<dbReference type="PANTHER" id="PTHR43798">
    <property type="entry name" value="MONOACYLGLYCEROL LIPASE"/>
    <property type="match status" value="1"/>
</dbReference>
<sequence length="263" mass="28894">MFIKCNHLIMHVDLQGPADAPVLVLLHSLGTNLHIWDAQFLTLTQSYRVLRLDMRGHGLSEVGHTPFLIEDLAKDVLSIADYFGVEVFSVAGVSIGGLIAQHIADTTPERLRSMLLIDTYLAPSSKLIWVAMADNIRKQGLEPLISEIFSRWVTPEFSDTPSAIGMKQMLCRTSAEGYAQCAEALSQIVPKQPMNTKVPALVIVGEKDIVATPAAAQEMASARRGKLIVLSDAAHIPLFEKSDDILEKMLNFFVEDSNKNING</sequence>
<dbReference type="Pfam" id="PF00561">
    <property type="entry name" value="Abhydrolase_1"/>
    <property type="match status" value="1"/>
</dbReference>
<protein>
    <submittedName>
        <fullName evidence="2">3-oxoadipate enol-lactonase 2</fullName>
        <ecNumber evidence="2">3.1.1.24</ecNumber>
    </submittedName>
</protein>
<keyword evidence="3" id="KW-1185">Reference proteome</keyword>
<proteinExistence type="predicted"/>
<organism evidence="2 3">
    <name type="scientific">Vibrio spartinae</name>
    <dbReference type="NCBI Taxonomy" id="1918945"/>
    <lineage>
        <taxon>Bacteria</taxon>
        <taxon>Pseudomonadati</taxon>
        <taxon>Pseudomonadota</taxon>
        <taxon>Gammaproteobacteria</taxon>
        <taxon>Vibrionales</taxon>
        <taxon>Vibrionaceae</taxon>
        <taxon>Vibrio</taxon>
    </lineage>
</organism>
<dbReference type="EC" id="3.1.1.24" evidence="2"/>
<dbReference type="PANTHER" id="PTHR43798:SF33">
    <property type="entry name" value="HYDROLASE, PUTATIVE (AFU_ORTHOLOGUE AFUA_2G14860)-RELATED"/>
    <property type="match status" value="1"/>
</dbReference>
<evidence type="ECO:0000313" key="2">
    <source>
        <dbReference type="EMBL" id="QMV15683.1"/>
    </source>
</evidence>
<evidence type="ECO:0000313" key="3">
    <source>
        <dbReference type="Proteomes" id="UP000515264"/>
    </source>
</evidence>
<dbReference type="EMBL" id="CP046268">
    <property type="protein sequence ID" value="QMV15683.1"/>
    <property type="molecule type" value="Genomic_DNA"/>
</dbReference>
<gene>
    <name evidence="2" type="primary">catD_3</name>
    <name evidence="2" type="ORF">Vspart_03027</name>
</gene>
<feature type="domain" description="AB hydrolase-1" evidence="1">
    <location>
        <begin position="21"/>
        <end position="136"/>
    </location>
</feature>
<dbReference type="Gene3D" id="3.40.50.1820">
    <property type="entry name" value="alpha/beta hydrolase"/>
    <property type="match status" value="1"/>
</dbReference>